<dbReference type="AlphaFoldDB" id="E3MAE8"/>
<keyword evidence="2" id="KW-1185">Reference proteome</keyword>
<accession>E3MAE8</accession>
<dbReference type="CTD" id="9809504"/>
<proteinExistence type="predicted"/>
<reference evidence="1" key="1">
    <citation type="submission" date="2007-07" db="EMBL/GenBank/DDBJ databases">
        <title>PCAP assembly of the Caenorhabditis remanei genome.</title>
        <authorList>
            <consortium name="The Caenorhabditis remanei Sequencing Consortium"/>
            <person name="Wilson R.K."/>
        </authorList>
    </citation>
    <scope>NUCLEOTIDE SEQUENCE [LARGE SCALE GENOMIC DNA]</scope>
    <source>
        <strain evidence="1">PB4641</strain>
    </source>
</reference>
<evidence type="ECO:0000313" key="1">
    <source>
        <dbReference type="EMBL" id="EFO96792.1"/>
    </source>
</evidence>
<dbReference type="OMA" id="GIKSMFC"/>
<dbReference type="KEGG" id="crq:GCK72_022130"/>
<organism evidence="2">
    <name type="scientific">Caenorhabditis remanei</name>
    <name type="common">Caenorhabditis vulgaris</name>
    <dbReference type="NCBI Taxonomy" id="31234"/>
    <lineage>
        <taxon>Eukaryota</taxon>
        <taxon>Metazoa</taxon>
        <taxon>Ecdysozoa</taxon>
        <taxon>Nematoda</taxon>
        <taxon>Chromadorea</taxon>
        <taxon>Rhabditida</taxon>
        <taxon>Rhabditina</taxon>
        <taxon>Rhabditomorpha</taxon>
        <taxon>Rhabditoidea</taxon>
        <taxon>Rhabditidae</taxon>
        <taxon>Peloderinae</taxon>
        <taxon>Caenorhabditis</taxon>
    </lineage>
</organism>
<dbReference type="eggNOG" id="ENOG502T3EX">
    <property type="taxonomic scope" value="Eukaryota"/>
</dbReference>
<dbReference type="HOGENOM" id="CLU_1898097_0_0_1"/>
<gene>
    <name evidence="1" type="ORF">CRE_17262</name>
</gene>
<evidence type="ECO:0000313" key="2">
    <source>
        <dbReference type="Proteomes" id="UP000008281"/>
    </source>
</evidence>
<sequence>MSYHLSTKRQSNLEIRTHHRLLPRKVGTSSEQNQLIRKRNQLMAWIEQADHKCDQAHLLKMLEEYIKAHNLAIKFYSEKRRRRFDKIIRELRRKEDAYIKKIIRLKQQAKNGEVVEDEDEHEETFLEYLTNGIKSMFCCFK</sequence>
<name>E3MAE8_CAERE</name>
<dbReference type="GeneID" id="9809504"/>
<dbReference type="Proteomes" id="UP000008281">
    <property type="component" value="Unassembled WGS sequence"/>
</dbReference>
<dbReference type="FunCoup" id="E3MAE8">
    <property type="interactions" value="623"/>
</dbReference>
<dbReference type="EMBL" id="DS268431">
    <property type="protein sequence ID" value="EFO96792.1"/>
    <property type="molecule type" value="Genomic_DNA"/>
</dbReference>
<dbReference type="OrthoDB" id="5869610at2759"/>
<protein>
    <submittedName>
        <fullName evidence="1">Uncharacterized protein</fullName>
    </submittedName>
</protein>